<sequence length="169" mass="20207">MWKIWVFLSCHVSFTNLKCEMIDSNFGSFEICRIKAVNRTHKYIDIHIKLNILPINTLMVKLEAMRFDNGYRPFFTAMKFDFCQYMKNPQHRSMIFLKEIHSTFINASNFNHTCPYNHDILVDKFWTGNLEQAFLQYIPVPNGDYALYSTYYVSKKPRLLINAYYKIKN</sequence>
<dbReference type="InterPro" id="IPR010512">
    <property type="entry name" value="DUF1091"/>
</dbReference>
<evidence type="ECO:0000256" key="1">
    <source>
        <dbReference type="SAM" id="SignalP"/>
    </source>
</evidence>
<feature type="signal peptide" evidence="1">
    <location>
        <begin position="1"/>
        <end position="17"/>
    </location>
</feature>
<evidence type="ECO:0000313" key="2">
    <source>
        <dbReference type="RefSeq" id="XP_016991007.1"/>
    </source>
</evidence>
<proteinExistence type="predicted"/>
<reference evidence="2" key="1">
    <citation type="submission" date="2025-08" db="UniProtKB">
        <authorList>
            <consortium name="RefSeq"/>
        </authorList>
    </citation>
    <scope>IDENTIFICATION</scope>
</reference>
<name>A0A6P4FML1_DRORH</name>
<dbReference type="GeneID" id="108052958"/>
<dbReference type="PANTHER" id="PTHR20898:SF0">
    <property type="entry name" value="DAEDALUS ON 3-RELATED"/>
    <property type="match status" value="1"/>
</dbReference>
<dbReference type="OrthoDB" id="7842926at2759"/>
<organism evidence="2">
    <name type="scientific">Drosophila rhopaloa</name>
    <name type="common">Fruit fly</name>
    <dbReference type="NCBI Taxonomy" id="1041015"/>
    <lineage>
        <taxon>Eukaryota</taxon>
        <taxon>Metazoa</taxon>
        <taxon>Ecdysozoa</taxon>
        <taxon>Arthropoda</taxon>
        <taxon>Hexapoda</taxon>
        <taxon>Insecta</taxon>
        <taxon>Pterygota</taxon>
        <taxon>Neoptera</taxon>
        <taxon>Endopterygota</taxon>
        <taxon>Diptera</taxon>
        <taxon>Brachycera</taxon>
        <taxon>Muscomorpha</taxon>
        <taxon>Ephydroidea</taxon>
        <taxon>Drosophilidae</taxon>
        <taxon>Drosophila</taxon>
        <taxon>Sophophora</taxon>
    </lineage>
</organism>
<accession>A0A6P4FML1</accession>
<keyword evidence="1" id="KW-0732">Signal</keyword>
<gene>
    <name evidence="2" type="primary">LOC108052958</name>
</gene>
<dbReference type="RefSeq" id="XP_016991007.1">
    <property type="nucleotide sequence ID" value="XM_017135518.1"/>
</dbReference>
<feature type="chain" id="PRO_5028145029" evidence="1">
    <location>
        <begin position="18"/>
        <end position="169"/>
    </location>
</feature>
<dbReference type="PANTHER" id="PTHR20898">
    <property type="entry name" value="DAEDALUS ON 3-RELATED-RELATED"/>
    <property type="match status" value="1"/>
</dbReference>
<protein>
    <submittedName>
        <fullName evidence="2">Uncharacterized protein LOC108052958</fullName>
    </submittedName>
</protein>
<dbReference type="AlphaFoldDB" id="A0A6P4FML1"/>
<dbReference type="Pfam" id="PF06477">
    <property type="entry name" value="DUF1091"/>
    <property type="match status" value="1"/>
</dbReference>